<feature type="compositionally biased region" description="Basic and acidic residues" evidence="1">
    <location>
        <begin position="22"/>
        <end position="39"/>
    </location>
</feature>
<feature type="region of interest" description="Disordered" evidence="1">
    <location>
        <begin position="1"/>
        <end position="63"/>
    </location>
</feature>
<evidence type="ECO:0000313" key="3">
    <source>
        <dbReference type="Proteomes" id="UP000324800"/>
    </source>
</evidence>
<name>A0A5J4VVH8_9EUKA</name>
<feature type="compositionally biased region" description="Basic and acidic residues" evidence="1">
    <location>
        <begin position="1"/>
        <end position="12"/>
    </location>
</feature>
<gene>
    <name evidence="2" type="ORF">EZS28_018225</name>
</gene>
<dbReference type="AlphaFoldDB" id="A0A5J4VVH8"/>
<reference evidence="2 3" key="1">
    <citation type="submission" date="2019-03" db="EMBL/GenBank/DDBJ databases">
        <title>Single cell metagenomics reveals metabolic interactions within the superorganism composed of flagellate Streblomastix strix and complex community of Bacteroidetes bacteria on its surface.</title>
        <authorList>
            <person name="Treitli S.C."/>
            <person name="Kolisko M."/>
            <person name="Husnik F."/>
            <person name="Keeling P."/>
            <person name="Hampl V."/>
        </authorList>
    </citation>
    <scope>NUCLEOTIDE SEQUENCE [LARGE SCALE GENOMIC DNA]</scope>
    <source>
        <strain evidence="2">ST1C</strain>
    </source>
</reference>
<protein>
    <submittedName>
        <fullName evidence="2">Uncharacterized protein</fullName>
    </submittedName>
</protein>
<comment type="caution">
    <text evidence="2">The sequence shown here is derived from an EMBL/GenBank/DDBJ whole genome shotgun (WGS) entry which is preliminary data.</text>
</comment>
<proteinExistence type="predicted"/>
<accession>A0A5J4VVH8</accession>
<sequence>MTEKCKRPKFTEETDDATSDSQETHNEDQDPRNHQHENLYDIQDSENDNQSETEHGENNEDEQILGVGGQLQLLQNWRILEFPIQFNLILSYPPADEIGIAEEAERIIDQNSPHRNGVTLSDQKRMVQLEVFSCTDTNRASWLLLQFPDLTVERDMSDLSADPLQAASILQLMHITLSPFHNCHCVACPFQHQTLQQSKLPMHYSSVFQNFIQAILRQQSNSSCHSLLVSVQRGTSS</sequence>
<evidence type="ECO:0000313" key="2">
    <source>
        <dbReference type="EMBL" id="KAA6386249.1"/>
    </source>
</evidence>
<dbReference type="Proteomes" id="UP000324800">
    <property type="component" value="Unassembled WGS sequence"/>
</dbReference>
<dbReference type="EMBL" id="SNRW01004888">
    <property type="protein sequence ID" value="KAA6386249.1"/>
    <property type="molecule type" value="Genomic_DNA"/>
</dbReference>
<evidence type="ECO:0000256" key="1">
    <source>
        <dbReference type="SAM" id="MobiDB-lite"/>
    </source>
</evidence>
<organism evidence="2 3">
    <name type="scientific">Streblomastix strix</name>
    <dbReference type="NCBI Taxonomy" id="222440"/>
    <lineage>
        <taxon>Eukaryota</taxon>
        <taxon>Metamonada</taxon>
        <taxon>Preaxostyla</taxon>
        <taxon>Oxymonadida</taxon>
        <taxon>Streblomastigidae</taxon>
        <taxon>Streblomastix</taxon>
    </lineage>
</organism>